<dbReference type="AlphaFoldDB" id="A0A4R9BY33"/>
<organism evidence="1 2">
    <name type="scientific">Cryobacterium lactosi</name>
    <dbReference type="NCBI Taxonomy" id="1259202"/>
    <lineage>
        <taxon>Bacteria</taxon>
        <taxon>Bacillati</taxon>
        <taxon>Actinomycetota</taxon>
        <taxon>Actinomycetes</taxon>
        <taxon>Micrococcales</taxon>
        <taxon>Microbacteriaceae</taxon>
        <taxon>Cryobacterium</taxon>
    </lineage>
</organism>
<keyword evidence="2" id="KW-1185">Reference proteome</keyword>
<dbReference type="RefSeq" id="WP_134639443.1">
    <property type="nucleotide sequence ID" value="NZ_SOHM01000007.1"/>
</dbReference>
<name>A0A4R9BY33_9MICO</name>
<protein>
    <submittedName>
        <fullName evidence="1">Uncharacterized protein</fullName>
    </submittedName>
</protein>
<evidence type="ECO:0000313" key="2">
    <source>
        <dbReference type="Proteomes" id="UP000298468"/>
    </source>
</evidence>
<gene>
    <name evidence="1" type="ORF">E3T61_03170</name>
</gene>
<proteinExistence type="predicted"/>
<dbReference type="EMBL" id="SOHM01000007">
    <property type="protein sequence ID" value="TFD94013.1"/>
    <property type="molecule type" value="Genomic_DNA"/>
</dbReference>
<comment type="caution">
    <text evidence="1">The sequence shown here is derived from an EMBL/GenBank/DDBJ whole genome shotgun (WGS) entry which is preliminary data.</text>
</comment>
<accession>A0A4R9BY33</accession>
<reference evidence="1 2" key="1">
    <citation type="submission" date="2019-03" db="EMBL/GenBank/DDBJ databases">
        <title>Genomics of glacier-inhabiting Cryobacterium strains.</title>
        <authorList>
            <person name="Liu Q."/>
            <person name="Xin Y.-H."/>
        </authorList>
    </citation>
    <scope>NUCLEOTIDE SEQUENCE [LARGE SCALE GENOMIC DNA]</scope>
    <source>
        <strain evidence="1 2">Sr59</strain>
    </source>
</reference>
<sequence length="117" mass="13581">MKLPAKYNRHKPVPEGVRADYWDLRATWIPDSLADLNGPSSGDLELPITIEWSTRRPIHFDDSRSIVSGYAAVLREARSDEDLHILNREVLTRVWSDLYLPGRIREAWVQRFPELEA</sequence>
<dbReference type="Proteomes" id="UP000298468">
    <property type="component" value="Unassembled WGS sequence"/>
</dbReference>
<evidence type="ECO:0000313" key="1">
    <source>
        <dbReference type="EMBL" id="TFD94013.1"/>
    </source>
</evidence>
<dbReference type="OrthoDB" id="3296614at2"/>